<dbReference type="EMBL" id="FRAT01000002">
    <property type="protein sequence ID" value="SHK36745.1"/>
    <property type="molecule type" value="Genomic_DNA"/>
</dbReference>
<evidence type="ECO:0000313" key="3">
    <source>
        <dbReference type="Proteomes" id="UP000184031"/>
    </source>
</evidence>
<gene>
    <name evidence="1" type="ORF">SAMN04487891_102223</name>
    <name evidence="2" type="ORF">SAMN05216293_0901</name>
</gene>
<evidence type="ECO:0000313" key="2">
    <source>
        <dbReference type="EMBL" id="SHK36745.1"/>
    </source>
</evidence>
<proteinExistence type="predicted"/>
<dbReference type="RefSeq" id="WP_072877338.1">
    <property type="nucleotide sequence ID" value="NZ_FOKU01000002.1"/>
</dbReference>
<accession>A0A3A1P053</accession>
<dbReference type="STRING" id="1055723.SAMN05216293_0901"/>
<dbReference type="OrthoDB" id="1445945at2"/>
<keyword evidence="4" id="KW-1185">Reference proteome</keyword>
<dbReference type="Proteomes" id="UP000184031">
    <property type="component" value="Unassembled WGS sequence"/>
</dbReference>
<comment type="caution">
    <text evidence="2">The sequence shown here is derived from an EMBL/GenBank/DDBJ whole genome shotgun (WGS) entry which is preliminary data.</text>
</comment>
<protein>
    <recommendedName>
        <fullName evidence="5">LTXXQ motif family protein</fullName>
    </recommendedName>
</protein>
<dbReference type="AlphaFoldDB" id="A0A1M6RW42"/>
<evidence type="ECO:0000313" key="1">
    <source>
        <dbReference type="EMBL" id="SFB76861.1"/>
    </source>
</evidence>
<dbReference type="Proteomes" id="UP000198940">
    <property type="component" value="Unassembled WGS sequence"/>
</dbReference>
<reference evidence="2 3" key="1">
    <citation type="submission" date="2016-11" db="EMBL/GenBank/DDBJ databases">
        <authorList>
            <person name="Varghese N."/>
            <person name="Submissions S."/>
        </authorList>
    </citation>
    <scope>NUCLEOTIDE SEQUENCE [LARGE SCALE GENOMIC DNA]</scope>
    <source>
        <strain evidence="2 3">CGMCC 1.12174</strain>
        <strain evidence="1 4">DSM 26351</strain>
    </source>
</reference>
<evidence type="ECO:0000313" key="4">
    <source>
        <dbReference type="Proteomes" id="UP000198940"/>
    </source>
</evidence>
<sequence length="139" mass="16260">MKRVIFCLFLISGLYGSAQMDCILGVGGPDGDTMVQVFQLNEEQQEKLKSWSAELKVRNDILREKAEYLMKKNEDSTPEVLLEVSKQYRAIQDSMFQNVRMMDKRLLTIFNDKQYQRYLGFCNELALRPIHVNRSVDEK</sequence>
<organism evidence="2 3">
    <name type="scientific">Flagellimonas taeanensis</name>
    <dbReference type="NCBI Taxonomy" id="1005926"/>
    <lineage>
        <taxon>Bacteria</taxon>
        <taxon>Pseudomonadati</taxon>
        <taxon>Bacteroidota</taxon>
        <taxon>Flavobacteriia</taxon>
        <taxon>Flavobacteriales</taxon>
        <taxon>Flavobacteriaceae</taxon>
        <taxon>Flagellimonas</taxon>
    </lineage>
</organism>
<evidence type="ECO:0008006" key="5">
    <source>
        <dbReference type="Google" id="ProtNLM"/>
    </source>
</evidence>
<accession>A0A1M6RW42</accession>
<dbReference type="EMBL" id="FOKU01000002">
    <property type="protein sequence ID" value="SFB76861.1"/>
    <property type="molecule type" value="Genomic_DNA"/>
</dbReference>
<name>A0A1M6RW42_9FLAO</name>